<dbReference type="RefSeq" id="WP_310841191.1">
    <property type="nucleotide sequence ID" value="NZ_JAVLSJ010000012.1"/>
</dbReference>
<proteinExistence type="predicted"/>
<keyword evidence="2" id="KW-1185">Reference proteome</keyword>
<dbReference type="Proteomes" id="UP001246576">
    <property type="component" value="Unassembled WGS sequence"/>
</dbReference>
<protein>
    <submittedName>
        <fullName evidence="1">Uncharacterized protein</fullName>
    </submittedName>
</protein>
<evidence type="ECO:0000313" key="2">
    <source>
        <dbReference type="Proteomes" id="UP001246576"/>
    </source>
</evidence>
<comment type="caution">
    <text evidence="1">The sequence shown here is derived from an EMBL/GenBank/DDBJ whole genome shotgun (WGS) entry which is preliminary data.</text>
</comment>
<gene>
    <name evidence="1" type="ORF">RI048_21725</name>
</gene>
<reference evidence="1" key="1">
    <citation type="submission" date="2023-09" db="EMBL/GenBank/DDBJ databases">
        <title>Description of first Herbaspirillum huttiense subsp. nephrolepsisexaltata and Herbaspirillum huttiense subsp. lycopersicon.</title>
        <authorList>
            <person name="Poudel M."/>
            <person name="Sharma A."/>
            <person name="Goss E."/>
            <person name="Tapia J.H."/>
            <person name="Harmon C.M."/>
            <person name="Jones J.B."/>
        </authorList>
    </citation>
    <scope>NUCLEOTIDE SEQUENCE</scope>
    <source>
        <strain evidence="1">SE1</strain>
    </source>
</reference>
<accession>A0ABU2ERS0</accession>
<organism evidence="1 2">
    <name type="scientific">Herbaspirillum huttiense subsp. lycopersici</name>
    <dbReference type="NCBI Taxonomy" id="3074428"/>
    <lineage>
        <taxon>Bacteria</taxon>
        <taxon>Pseudomonadati</taxon>
        <taxon>Pseudomonadota</taxon>
        <taxon>Betaproteobacteria</taxon>
        <taxon>Burkholderiales</taxon>
        <taxon>Oxalobacteraceae</taxon>
        <taxon>Herbaspirillum</taxon>
    </lineage>
</organism>
<sequence>MSDEKIKSQAAGNLGYSPSDLTIISRRTDGTNTFVNVVTNDRKEFNCIINGGNLLTMGMSNPAACTPKGQASKASR</sequence>
<name>A0ABU2ERS0_9BURK</name>
<evidence type="ECO:0000313" key="1">
    <source>
        <dbReference type="EMBL" id="MDR9850866.1"/>
    </source>
</evidence>
<dbReference type="EMBL" id="JAVLSJ010000012">
    <property type="protein sequence ID" value="MDR9850866.1"/>
    <property type="molecule type" value="Genomic_DNA"/>
</dbReference>